<gene>
    <name evidence="3" type="ORF">Bfra_004297</name>
</gene>
<dbReference type="EMBL" id="JABFCT010000007">
    <property type="protein sequence ID" value="KAF5874291.1"/>
    <property type="molecule type" value="Genomic_DNA"/>
</dbReference>
<evidence type="ECO:0000313" key="3">
    <source>
        <dbReference type="EMBL" id="KAF5874291.1"/>
    </source>
</evidence>
<dbReference type="InterPro" id="IPR050309">
    <property type="entry name" value="Type-B_Carboxylest/Lipase"/>
</dbReference>
<comment type="caution">
    <text evidence="3">The sequence shown here is derived from an EMBL/GenBank/DDBJ whole genome shotgun (WGS) entry which is preliminary data.</text>
</comment>
<dbReference type="PANTHER" id="PTHR11559">
    <property type="entry name" value="CARBOXYLESTERASE"/>
    <property type="match status" value="1"/>
</dbReference>
<reference evidence="3 4" key="1">
    <citation type="journal article" date="2020" name="Phytopathology">
        <title>A high-quality genome resource of Botrytis fragariae, a new and rapidly spreading fungal pathogen causing strawberry gray mold in the U.S.A.</title>
        <authorList>
            <person name="Wu Y."/>
            <person name="Saski C.A."/>
            <person name="Schnabel G."/>
            <person name="Xiao S."/>
            <person name="Hu M."/>
        </authorList>
    </citation>
    <scope>NUCLEOTIDE SEQUENCE [LARGE SCALE GENOMIC DNA]</scope>
    <source>
        <strain evidence="3 4">BVB16</strain>
    </source>
</reference>
<dbReference type="SUPFAM" id="SSF53474">
    <property type="entry name" value="alpha/beta-Hydrolases"/>
    <property type="match status" value="1"/>
</dbReference>
<dbReference type="InterPro" id="IPR029058">
    <property type="entry name" value="AB_hydrolase_fold"/>
</dbReference>
<keyword evidence="4" id="KW-1185">Reference proteome</keyword>
<dbReference type="Pfam" id="PF00135">
    <property type="entry name" value="COesterase"/>
    <property type="match status" value="1"/>
</dbReference>
<name>A0A8H6EJ95_9HELO</name>
<dbReference type="Gene3D" id="3.40.50.1820">
    <property type="entry name" value="alpha/beta hydrolase"/>
    <property type="match status" value="1"/>
</dbReference>
<keyword evidence="1" id="KW-0732">Signal</keyword>
<accession>A0A8H6EJ95</accession>
<dbReference type="Proteomes" id="UP000531561">
    <property type="component" value="Unassembled WGS sequence"/>
</dbReference>
<feature type="chain" id="PRO_5034300373" evidence="1">
    <location>
        <begin position="26"/>
        <end position="395"/>
    </location>
</feature>
<dbReference type="RefSeq" id="XP_037193237.1">
    <property type="nucleotide sequence ID" value="XM_037334703.1"/>
</dbReference>
<evidence type="ECO:0000256" key="1">
    <source>
        <dbReference type="SAM" id="SignalP"/>
    </source>
</evidence>
<proteinExistence type="predicted"/>
<dbReference type="GeneID" id="59258395"/>
<feature type="signal peptide" evidence="1">
    <location>
        <begin position="1"/>
        <end position="25"/>
    </location>
</feature>
<evidence type="ECO:0000313" key="4">
    <source>
        <dbReference type="Proteomes" id="UP000531561"/>
    </source>
</evidence>
<dbReference type="InterPro" id="IPR002018">
    <property type="entry name" value="CarbesteraseB"/>
</dbReference>
<dbReference type="OrthoDB" id="408631at2759"/>
<organism evidence="3 4">
    <name type="scientific">Botrytis fragariae</name>
    <dbReference type="NCBI Taxonomy" id="1964551"/>
    <lineage>
        <taxon>Eukaryota</taxon>
        <taxon>Fungi</taxon>
        <taxon>Dikarya</taxon>
        <taxon>Ascomycota</taxon>
        <taxon>Pezizomycotina</taxon>
        <taxon>Leotiomycetes</taxon>
        <taxon>Helotiales</taxon>
        <taxon>Sclerotiniaceae</taxon>
        <taxon>Botrytis</taxon>
    </lineage>
</organism>
<evidence type="ECO:0000259" key="2">
    <source>
        <dbReference type="Pfam" id="PF00135"/>
    </source>
</evidence>
<sequence length="395" mass="43237">MYQSSQLAWRIPVSLISGFLSITSATRSSSTPESLTGESFQTKSNTSTMLIKYASDTSGPNRFAPPTPFITPPGYIIDASSPGPACPQIKDPMLPSFSEIEEISEDCLHLHIARPSGLNLNSKSCLPVVLISLSVTDENPIIFAALNSRLGIFGFPRLPILEDEKSLNLGMRDQRAAFEWVRDHIQEFGDDPNRITAYGLSAGGAMTSLQIMAYGGQKGVPFQQAWVMSGPPGTSLNMTSDATEHHTRVVADRVGCGGLVDSEILSCLRDIPMQDLIDSAMAYSVSNHPPSDLFTFIPSTDDDFPPDRYSIMMHEGRFVKDDGAMNVGPGHLIQSEEDMVTSIKSFIHAMTAEQYAEIFDLYSASDFEEELTHYISQKASEDPDISVHYFRVSAS</sequence>
<feature type="domain" description="Carboxylesterase type B" evidence="2">
    <location>
        <begin position="51"/>
        <end position="317"/>
    </location>
</feature>
<protein>
    <submittedName>
        <fullName evidence="3">Putative prolyl oligopeptidase (Secreted protein) protein</fullName>
    </submittedName>
</protein>
<dbReference type="AlphaFoldDB" id="A0A8H6EJ95"/>